<evidence type="ECO:0000256" key="3">
    <source>
        <dbReference type="ARBA" id="ARBA00022475"/>
    </source>
</evidence>
<dbReference type="RefSeq" id="WP_105000382.1">
    <property type="nucleotide sequence ID" value="NZ_MQVX01000001.1"/>
</dbReference>
<dbReference type="OrthoDB" id="4759734at2"/>
<evidence type="ECO:0000256" key="8">
    <source>
        <dbReference type="ARBA" id="ARBA00023002"/>
    </source>
</evidence>
<feature type="transmembrane region" description="Helical" evidence="12">
    <location>
        <begin position="235"/>
        <end position="254"/>
    </location>
</feature>
<feature type="transmembrane region" description="Helical" evidence="12">
    <location>
        <begin position="211"/>
        <end position="229"/>
    </location>
</feature>
<dbReference type="GO" id="GO:0004497">
    <property type="term" value="F:monooxygenase activity"/>
    <property type="evidence" value="ECO:0007669"/>
    <property type="project" value="UniProtKB-KW"/>
</dbReference>
<dbReference type="GO" id="GO:0005886">
    <property type="term" value="C:plasma membrane"/>
    <property type="evidence" value="ECO:0007669"/>
    <property type="project" value="UniProtKB-SubCell"/>
</dbReference>
<evidence type="ECO:0000256" key="12">
    <source>
        <dbReference type="SAM" id="Phobius"/>
    </source>
</evidence>
<feature type="transmembrane region" description="Helical" evidence="12">
    <location>
        <begin position="29"/>
        <end position="48"/>
    </location>
</feature>
<dbReference type="EMBL" id="MQVX01000001">
    <property type="protein sequence ID" value="PQJ14748.1"/>
    <property type="molecule type" value="Genomic_DNA"/>
</dbReference>
<comment type="similarity">
    <text evidence="2">Belongs to the fatty acid desaturase type 1 family. AlkB subfamily.</text>
</comment>
<evidence type="ECO:0000256" key="7">
    <source>
        <dbReference type="ARBA" id="ARBA00022989"/>
    </source>
</evidence>
<dbReference type="AlphaFoldDB" id="A0A2S7T570"/>
<evidence type="ECO:0000256" key="4">
    <source>
        <dbReference type="ARBA" id="ARBA00022519"/>
    </source>
</evidence>
<evidence type="ECO:0000313" key="14">
    <source>
        <dbReference type="EMBL" id="PQJ14748.1"/>
    </source>
</evidence>
<comment type="subcellular location">
    <subcellularLocation>
        <location evidence="1">Cell inner membrane</location>
        <topology evidence="1">Multi-pass membrane protein</topology>
    </subcellularLocation>
</comment>
<keyword evidence="7 12" id="KW-1133">Transmembrane helix</keyword>
<comment type="caution">
    <text evidence="14">The sequence shown here is derived from an EMBL/GenBank/DDBJ whole genome shotgun (WGS) entry which is preliminary data.</text>
</comment>
<name>A0A2S7T570_9FLAO</name>
<feature type="transmembrane region" description="Helical" evidence="12">
    <location>
        <begin position="7"/>
        <end position="23"/>
    </location>
</feature>
<keyword evidence="3" id="KW-1003">Cell membrane</keyword>
<dbReference type="InterPro" id="IPR005804">
    <property type="entry name" value="FA_desaturase_dom"/>
</dbReference>
<dbReference type="GO" id="GO:0046872">
    <property type="term" value="F:metal ion binding"/>
    <property type="evidence" value="ECO:0007669"/>
    <property type="project" value="UniProtKB-KW"/>
</dbReference>
<keyword evidence="4" id="KW-0997">Cell inner membrane</keyword>
<keyword evidence="9" id="KW-0408">Iron</keyword>
<evidence type="ECO:0000256" key="11">
    <source>
        <dbReference type="ARBA" id="ARBA00023136"/>
    </source>
</evidence>
<evidence type="ECO:0000313" key="15">
    <source>
        <dbReference type="Proteomes" id="UP000239366"/>
    </source>
</evidence>
<gene>
    <name evidence="14" type="ORF">BST99_02410</name>
</gene>
<feature type="transmembrane region" description="Helical" evidence="12">
    <location>
        <begin position="320"/>
        <end position="338"/>
    </location>
</feature>
<feature type="transmembrane region" description="Helical" evidence="12">
    <location>
        <begin position="68"/>
        <end position="89"/>
    </location>
</feature>
<dbReference type="CDD" id="cd03512">
    <property type="entry name" value="Alkane-hydroxylase"/>
    <property type="match status" value="1"/>
</dbReference>
<reference evidence="15" key="1">
    <citation type="submission" date="2016-11" db="EMBL/GenBank/DDBJ databases">
        <title>Trade-off between light-utilization and light-protection in marine flavobacteria.</title>
        <authorList>
            <person name="Kumagai Y."/>
            <person name="Yoshizawa S."/>
            <person name="Kogure K."/>
        </authorList>
    </citation>
    <scope>NUCLEOTIDE SEQUENCE [LARGE SCALE GENOMIC DNA]</scope>
    <source>
        <strain evidence="15">SG-18</strain>
    </source>
</reference>
<dbReference type="InterPro" id="IPR033885">
    <property type="entry name" value="AlkB/XylM"/>
</dbReference>
<evidence type="ECO:0000256" key="1">
    <source>
        <dbReference type="ARBA" id="ARBA00004429"/>
    </source>
</evidence>
<protein>
    <submittedName>
        <fullName evidence="14">Alkane 1-monooxygenase</fullName>
    </submittedName>
</protein>
<keyword evidence="8" id="KW-0560">Oxidoreductase</keyword>
<evidence type="ECO:0000256" key="2">
    <source>
        <dbReference type="ARBA" id="ARBA00010823"/>
    </source>
</evidence>
<evidence type="ECO:0000256" key="5">
    <source>
        <dbReference type="ARBA" id="ARBA00022692"/>
    </source>
</evidence>
<organism evidence="14 15">
    <name type="scientific">Aureicoccus marinus</name>
    <dbReference type="NCBI Taxonomy" id="754435"/>
    <lineage>
        <taxon>Bacteria</taxon>
        <taxon>Pseudomonadati</taxon>
        <taxon>Bacteroidota</taxon>
        <taxon>Flavobacteriia</taxon>
        <taxon>Flavobacteriales</taxon>
        <taxon>Flavobacteriaceae</taxon>
        <taxon>Aureicoccus</taxon>
    </lineage>
</organism>
<feature type="domain" description="Fatty acid desaturase" evidence="13">
    <location>
        <begin position="107"/>
        <end position="309"/>
    </location>
</feature>
<evidence type="ECO:0000256" key="10">
    <source>
        <dbReference type="ARBA" id="ARBA00023033"/>
    </source>
</evidence>
<keyword evidence="10 14" id="KW-0503">Monooxygenase</keyword>
<proteinExistence type="inferred from homology"/>
<sequence length="355" mass="41276">MQLIQRFKYLFVYTIPVTVWIAFHQEGWITFLPLITYFGFVPLLELLVSPDSSNWDKRKEEDEKNQGLYDWILFGTVPVQLFFLIYFFDVIAQTPFGSLEFYGRVTAMGFMCGVVGINVGHELGHRPERWQQFLGEILLLTSLNTHFLPYHNAGHHRNVATPEDSATARKNEILFIYWFRSHFGSYLEAWSLENARMKAENRSILHWSNRMVIYSLANILVVTGIYFAYGTEVLWGFLGAAALGIILLETVNYIEHYGLLRKKKENGRYEAVRHQHSWNSDHPIGRTLLFNLSRHSDHHYNGSKKYQILKSHPSSPKMPTGYPGMMLLALVPPLWFFVMNKKLAPFRPAPEELLK</sequence>
<keyword evidence="5 12" id="KW-0812">Transmembrane</keyword>
<keyword evidence="6" id="KW-0479">Metal-binding</keyword>
<dbReference type="Pfam" id="PF00487">
    <property type="entry name" value="FA_desaturase"/>
    <property type="match status" value="1"/>
</dbReference>
<evidence type="ECO:0000256" key="9">
    <source>
        <dbReference type="ARBA" id="ARBA00023004"/>
    </source>
</evidence>
<evidence type="ECO:0000259" key="13">
    <source>
        <dbReference type="Pfam" id="PF00487"/>
    </source>
</evidence>
<keyword evidence="11 12" id="KW-0472">Membrane</keyword>
<dbReference type="PANTHER" id="PTHR38674">
    <property type="entry name" value="ALKANE 1-MONOOXYGENASE 1"/>
    <property type="match status" value="1"/>
</dbReference>
<feature type="transmembrane region" description="Helical" evidence="12">
    <location>
        <begin position="101"/>
        <end position="120"/>
    </location>
</feature>
<dbReference type="PANTHER" id="PTHR38674:SF1">
    <property type="entry name" value="ALKANE 1-MONOOXYGENASE 1"/>
    <property type="match status" value="1"/>
</dbReference>
<evidence type="ECO:0000256" key="6">
    <source>
        <dbReference type="ARBA" id="ARBA00022723"/>
    </source>
</evidence>
<keyword evidence="15" id="KW-1185">Reference proteome</keyword>
<dbReference type="GO" id="GO:0006629">
    <property type="term" value="P:lipid metabolic process"/>
    <property type="evidence" value="ECO:0007669"/>
    <property type="project" value="InterPro"/>
</dbReference>
<dbReference type="Proteomes" id="UP000239366">
    <property type="component" value="Unassembled WGS sequence"/>
</dbReference>
<accession>A0A2S7T570</accession>